<dbReference type="SUPFAM" id="SSF52200">
    <property type="entry name" value="Toll/Interleukin receptor TIR domain"/>
    <property type="match status" value="1"/>
</dbReference>
<dbReference type="Proteomes" id="UP000564629">
    <property type="component" value="Unassembled WGS sequence"/>
</dbReference>
<dbReference type="SUPFAM" id="SSF55874">
    <property type="entry name" value="ATPase domain of HSP90 chaperone/DNA topoisomerase II/histidine kinase"/>
    <property type="match status" value="1"/>
</dbReference>
<gene>
    <name evidence="1" type="ORF">CHO01_26250</name>
    <name evidence="2" type="ORF">HNR08_000838</name>
</gene>
<dbReference type="EMBL" id="JACHDN010000001">
    <property type="protein sequence ID" value="MBB5472102.1"/>
    <property type="molecule type" value="Genomic_DNA"/>
</dbReference>
<accession>A0A511FE20</accession>
<reference evidence="2 4" key="2">
    <citation type="submission" date="2020-08" db="EMBL/GenBank/DDBJ databases">
        <title>Sequencing the genomes of 1000 actinobacteria strains.</title>
        <authorList>
            <person name="Klenk H.-P."/>
        </authorList>
    </citation>
    <scope>NUCLEOTIDE SEQUENCE [LARGE SCALE GENOMIC DNA]</scope>
    <source>
        <strain evidence="2 4">DSM 9581</strain>
    </source>
</reference>
<dbReference type="Gene3D" id="3.40.50.10140">
    <property type="entry name" value="Toll/interleukin-1 receptor homology (TIR) domain"/>
    <property type="match status" value="1"/>
</dbReference>
<dbReference type="RefSeq" id="WP_146838657.1">
    <property type="nucleotide sequence ID" value="NZ_BJVQ01000039.1"/>
</dbReference>
<dbReference type="Gene3D" id="3.30.565.10">
    <property type="entry name" value="Histidine kinase-like ATPase, C-terminal domain"/>
    <property type="match status" value="1"/>
</dbReference>
<dbReference type="OrthoDB" id="5096633at2"/>
<dbReference type="Pfam" id="PF13589">
    <property type="entry name" value="HATPase_c_3"/>
    <property type="match status" value="1"/>
</dbReference>
<evidence type="ECO:0000313" key="2">
    <source>
        <dbReference type="EMBL" id="MBB5472102.1"/>
    </source>
</evidence>
<evidence type="ECO:0000313" key="3">
    <source>
        <dbReference type="Proteomes" id="UP000321723"/>
    </source>
</evidence>
<comment type="caution">
    <text evidence="1">The sequence shown here is derived from an EMBL/GenBank/DDBJ whole genome shotgun (WGS) entry which is preliminary data.</text>
</comment>
<dbReference type="InterPro" id="IPR035897">
    <property type="entry name" value="Toll_tir_struct_dom_sf"/>
</dbReference>
<dbReference type="AlphaFoldDB" id="A0A511FE20"/>
<dbReference type="Proteomes" id="UP000321723">
    <property type="component" value="Unassembled WGS sequence"/>
</dbReference>
<dbReference type="InterPro" id="IPR036890">
    <property type="entry name" value="HATPase_C_sf"/>
</dbReference>
<reference evidence="1 3" key="1">
    <citation type="submission" date="2019-07" db="EMBL/GenBank/DDBJ databases">
        <title>Whole genome shotgun sequence of Cellulomonas hominis NBRC 16055.</title>
        <authorList>
            <person name="Hosoyama A."/>
            <person name="Uohara A."/>
            <person name="Ohji S."/>
            <person name="Ichikawa N."/>
        </authorList>
    </citation>
    <scope>NUCLEOTIDE SEQUENCE [LARGE SCALE GENOMIC DNA]</scope>
    <source>
        <strain evidence="1 3">NBRC 16055</strain>
    </source>
</reference>
<sequence>MATDDEAAFTFNWLALKLLGKGLYSNPWSALSELVANGIDAGAKTVYVYVDATSKSRAIIEVIDDGSGMDRRDIDTYVKVGHNKRQSAMISDPGNNTRFMGRKGIGKLAALFLSPHFYLQTRRGVESSTWELDAREGRVADSDNPKLRAVTSPESTPNDSLWEKLAHGTRLTLLDVDLTGYGPKAIEALDSRLANQFLLDDPAGPKILMWVRTDATKVEPSFAPVEKKIAFGNFAELRYAYTTDQTMPAEVAAPTTEVRLRARGLPGDAFVHSPDYRRFSINPAQDEAWSLVEADTNLIERTYQGIKFELTGWLAVHATIESNAAQENDDRFVKNKYYNPAQIRLYVRGKLASDRLLSQLGLTGTYANYIEGEISFDLLDDDRLRDISTSNRQDFDETDNRVTLLRALIRPIIRDLMQQRTKLADAIKNEVDRRKSEQQAAGKQEFSRQVRRDLDFYEEIPDAVKDDLQSVIVNKIQGDVTTKTSFKVFISHSSADKPFADFIYETLLRCGARSDEVFYTSKTGSVEQYKDTRALSAVIKESIVDANTLIFYLTSRHFLGSEYCLFEGGAGWATRAVSDYLKLNLDYESIPKFLTNGNSELTLISSTNLIELRPDVHNYLIDCVLNPMIDHLNQGRLVLGDKLIDTLDYPTMPSPVELADRGESPRKYFNSVIEHYWQVLVDENVAAYLAGYQKP</sequence>
<name>A0A511FE20_9CELL</name>
<proteinExistence type="predicted"/>
<keyword evidence="3" id="KW-1185">Reference proteome</keyword>
<dbReference type="EMBL" id="BJVQ01000039">
    <property type="protein sequence ID" value="GEL47509.1"/>
    <property type="molecule type" value="Genomic_DNA"/>
</dbReference>
<organism evidence="1 3">
    <name type="scientific">Cellulomonas hominis</name>
    <dbReference type="NCBI Taxonomy" id="156981"/>
    <lineage>
        <taxon>Bacteria</taxon>
        <taxon>Bacillati</taxon>
        <taxon>Actinomycetota</taxon>
        <taxon>Actinomycetes</taxon>
        <taxon>Micrococcales</taxon>
        <taxon>Cellulomonadaceae</taxon>
        <taxon>Cellulomonas</taxon>
    </lineage>
</organism>
<protein>
    <submittedName>
        <fullName evidence="1">Molecular chaperone Hsp90</fullName>
    </submittedName>
</protein>
<evidence type="ECO:0000313" key="4">
    <source>
        <dbReference type="Proteomes" id="UP000564629"/>
    </source>
</evidence>
<evidence type="ECO:0000313" key="1">
    <source>
        <dbReference type="EMBL" id="GEL47509.1"/>
    </source>
</evidence>